<dbReference type="SUPFAM" id="SSF52518">
    <property type="entry name" value="Thiamin diphosphate-binding fold (THDP-binding)"/>
    <property type="match status" value="1"/>
</dbReference>
<evidence type="ECO:0000313" key="2">
    <source>
        <dbReference type="Proteomes" id="UP000647172"/>
    </source>
</evidence>
<dbReference type="RefSeq" id="WP_203770710.1">
    <property type="nucleotide sequence ID" value="NZ_BAAAYJ010000017.1"/>
</dbReference>
<dbReference type="AlphaFoldDB" id="A0A919MQP1"/>
<comment type="caution">
    <text evidence="1">The sequence shown here is derived from an EMBL/GenBank/DDBJ whole genome shotgun (WGS) entry which is preliminary data.</text>
</comment>
<dbReference type="Gene3D" id="3.40.50.970">
    <property type="match status" value="1"/>
</dbReference>
<dbReference type="EMBL" id="BOMQ01000052">
    <property type="protein sequence ID" value="GIE50748.1"/>
    <property type="molecule type" value="Genomic_DNA"/>
</dbReference>
<proteinExistence type="predicted"/>
<evidence type="ECO:0000313" key="1">
    <source>
        <dbReference type="EMBL" id="GIE50748.1"/>
    </source>
</evidence>
<sequence>MTGRHQATAAQRTELLHRMLLLRCGGAGDATFGDLGEAITVGLRSALSPFDTLAEGPVLAVELAQEDVLRHLPAVTVCFVGAAAAPGFTISLGHAIDDRLPVLFCCADRHEAHPAGTGGMPVETVDGTDVEAVGRAALTAVHPVRAGAGPRLLHFRIDAPRPGDPPDPIRILADRMRADHQLDDNALLAIEKHVAAQLLTRAGLR</sequence>
<dbReference type="InterPro" id="IPR029061">
    <property type="entry name" value="THDP-binding"/>
</dbReference>
<name>A0A919MQP1_9ACTN</name>
<protein>
    <submittedName>
        <fullName evidence="1">Uncharacterized protein</fullName>
    </submittedName>
</protein>
<reference evidence="1" key="1">
    <citation type="submission" date="2021-01" db="EMBL/GenBank/DDBJ databases">
        <title>Whole genome shotgun sequence of Actinoplanes nipponensis NBRC 14063.</title>
        <authorList>
            <person name="Komaki H."/>
            <person name="Tamura T."/>
        </authorList>
    </citation>
    <scope>NUCLEOTIDE SEQUENCE</scope>
    <source>
        <strain evidence="1">NBRC 14063</strain>
    </source>
</reference>
<gene>
    <name evidence="1" type="ORF">Ani05nite_42820</name>
</gene>
<organism evidence="1 2">
    <name type="scientific">Actinoplanes nipponensis</name>
    <dbReference type="NCBI Taxonomy" id="135950"/>
    <lineage>
        <taxon>Bacteria</taxon>
        <taxon>Bacillati</taxon>
        <taxon>Actinomycetota</taxon>
        <taxon>Actinomycetes</taxon>
        <taxon>Micromonosporales</taxon>
        <taxon>Micromonosporaceae</taxon>
        <taxon>Actinoplanes</taxon>
    </lineage>
</organism>
<accession>A0A919MQP1</accession>
<keyword evidence="2" id="KW-1185">Reference proteome</keyword>
<dbReference type="GO" id="GO:0000287">
    <property type="term" value="F:magnesium ion binding"/>
    <property type="evidence" value="ECO:0007669"/>
    <property type="project" value="UniProtKB-ARBA"/>
</dbReference>
<dbReference type="Proteomes" id="UP000647172">
    <property type="component" value="Unassembled WGS sequence"/>
</dbReference>